<evidence type="ECO:0000256" key="6">
    <source>
        <dbReference type="ARBA" id="ARBA00023136"/>
    </source>
</evidence>
<keyword evidence="3" id="KW-1003">Cell membrane</keyword>
<comment type="subcellular location">
    <subcellularLocation>
        <location evidence="1">Cell membrane</location>
        <topology evidence="1">Multi-pass membrane protein</topology>
    </subcellularLocation>
</comment>
<evidence type="ECO:0000256" key="4">
    <source>
        <dbReference type="ARBA" id="ARBA00022692"/>
    </source>
</evidence>
<dbReference type="SUPFAM" id="SSF161098">
    <property type="entry name" value="MetI-like"/>
    <property type="match status" value="1"/>
</dbReference>
<comment type="caution">
    <text evidence="9">The sequence shown here is derived from an EMBL/GenBank/DDBJ whole genome shotgun (WGS) entry which is preliminary data.</text>
</comment>
<dbReference type="PROSITE" id="PS50928">
    <property type="entry name" value="ABC_TM1"/>
    <property type="match status" value="1"/>
</dbReference>
<evidence type="ECO:0000256" key="2">
    <source>
        <dbReference type="ARBA" id="ARBA00022448"/>
    </source>
</evidence>
<dbReference type="InterPro" id="IPR000515">
    <property type="entry name" value="MetI-like"/>
</dbReference>
<evidence type="ECO:0000256" key="1">
    <source>
        <dbReference type="ARBA" id="ARBA00004651"/>
    </source>
</evidence>
<keyword evidence="10" id="KW-1185">Reference proteome</keyword>
<dbReference type="EMBL" id="JAFLRJ010001239">
    <property type="protein sequence ID" value="MBO0518116.1"/>
    <property type="molecule type" value="Genomic_DNA"/>
</dbReference>
<reference evidence="9" key="1">
    <citation type="submission" date="2021-03" db="EMBL/GenBank/DDBJ databases">
        <title>Streptomyces poriferae sp. nov., a novel marine sponge-derived Actinobacteria species with anti-MRSA activity.</title>
        <authorList>
            <person name="Sandoval-Powers M."/>
            <person name="Kralova S."/>
            <person name="Nguyen G.-S."/>
            <person name="Fawwal D."/>
            <person name="Degnes K."/>
            <person name="Klinkenberg G."/>
            <person name="Sletta H."/>
            <person name="Wentzel A."/>
            <person name="Liles M.R."/>
        </authorList>
    </citation>
    <scope>NUCLEOTIDE SEQUENCE</scope>
    <source>
        <strain evidence="9">DSM 41794</strain>
    </source>
</reference>
<dbReference type="AlphaFoldDB" id="A0A939JJB0"/>
<sequence length="109" mass="12003">MLAAWITVFHLIPFYILLTTALKAKGDFSSKWKFPDEISLGNFAEAWDKAGLAGSFFNTAVITFASAALLIVIGSLSAYPLARRRTKLNQAVYFLFIGIMIIPPLTSMV</sequence>
<organism evidence="9 10">
    <name type="scientific">Streptomyces beijiangensis</name>
    <dbReference type="NCBI Taxonomy" id="163361"/>
    <lineage>
        <taxon>Bacteria</taxon>
        <taxon>Bacillati</taxon>
        <taxon>Actinomycetota</taxon>
        <taxon>Actinomycetes</taxon>
        <taxon>Kitasatosporales</taxon>
        <taxon>Streptomycetaceae</taxon>
        <taxon>Streptomyces</taxon>
    </lineage>
</organism>
<proteinExistence type="predicted"/>
<keyword evidence="4 7" id="KW-0812">Transmembrane</keyword>
<name>A0A939JJB0_9ACTN</name>
<dbReference type="GO" id="GO:0005886">
    <property type="term" value="C:plasma membrane"/>
    <property type="evidence" value="ECO:0007669"/>
    <property type="project" value="UniProtKB-SubCell"/>
</dbReference>
<dbReference type="PANTHER" id="PTHR43744:SF12">
    <property type="entry name" value="ABC TRANSPORTER PERMEASE PROTEIN MG189-RELATED"/>
    <property type="match status" value="1"/>
</dbReference>
<evidence type="ECO:0000313" key="9">
    <source>
        <dbReference type="EMBL" id="MBO0518116.1"/>
    </source>
</evidence>
<keyword evidence="2" id="KW-0813">Transport</keyword>
<dbReference type="PANTHER" id="PTHR43744">
    <property type="entry name" value="ABC TRANSPORTER PERMEASE PROTEIN MG189-RELATED-RELATED"/>
    <property type="match status" value="1"/>
</dbReference>
<evidence type="ECO:0000256" key="7">
    <source>
        <dbReference type="SAM" id="Phobius"/>
    </source>
</evidence>
<feature type="non-terminal residue" evidence="9">
    <location>
        <position position="109"/>
    </location>
</feature>
<gene>
    <name evidence="9" type="ORF">J0695_41325</name>
</gene>
<feature type="transmembrane region" description="Helical" evidence="7">
    <location>
        <begin position="91"/>
        <end position="108"/>
    </location>
</feature>
<feature type="transmembrane region" description="Helical" evidence="7">
    <location>
        <begin position="56"/>
        <end position="79"/>
    </location>
</feature>
<dbReference type="InterPro" id="IPR035906">
    <property type="entry name" value="MetI-like_sf"/>
</dbReference>
<evidence type="ECO:0000256" key="3">
    <source>
        <dbReference type="ARBA" id="ARBA00022475"/>
    </source>
</evidence>
<evidence type="ECO:0000259" key="8">
    <source>
        <dbReference type="PROSITE" id="PS50928"/>
    </source>
</evidence>
<evidence type="ECO:0000313" key="10">
    <source>
        <dbReference type="Proteomes" id="UP000664167"/>
    </source>
</evidence>
<dbReference type="GO" id="GO:0055085">
    <property type="term" value="P:transmembrane transport"/>
    <property type="evidence" value="ECO:0007669"/>
    <property type="project" value="InterPro"/>
</dbReference>
<evidence type="ECO:0000256" key="5">
    <source>
        <dbReference type="ARBA" id="ARBA00022989"/>
    </source>
</evidence>
<accession>A0A939JJB0</accession>
<protein>
    <recommendedName>
        <fullName evidence="8">ABC transmembrane type-1 domain-containing protein</fullName>
    </recommendedName>
</protein>
<keyword evidence="6 7" id="KW-0472">Membrane</keyword>
<dbReference type="Gene3D" id="1.10.3720.10">
    <property type="entry name" value="MetI-like"/>
    <property type="match status" value="1"/>
</dbReference>
<dbReference type="Proteomes" id="UP000664167">
    <property type="component" value="Unassembled WGS sequence"/>
</dbReference>
<keyword evidence="5 7" id="KW-1133">Transmembrane helix</keyword>
<feature type="domain" description="ABC transmembrane type-1" evidence="8">
    <location>
        <begin position="56"/>
        <end position="109"/>
    </location>
</feature>